<evidence type="ECO:0000313" key="2">
    <source>
        <dbReference type="Proteomes" id="UP000033754"/>
    </source>
</evidence>
<reference evidence="1 2" key="1">
    <citation type="submission" date="2015-01" db="EMBL/GenBank/DDBJ databases">
        <title>Genome Sequencing of Rickettsiales.</title>
        <authorList>
            <person name="Daugherty S.C."/>
            <person name="Su Q."/>
            <person name="Abolude K."/>
            <person name="Beier-Sexton M."/>
            <person name="Carlyon J.A."/>
            <person name="Carter R."/>
            <person name="Day N.P."/>
            <person name="Dumler S.J."/>
            <person name="Dyachenko V."/>
            <person name="Godinez A."/>
            <person name="Kurtti T.J."/>
            <person name="Lichay M."/>
            <person name="Mullins K.E."/>
            <person name="Ott S."/>
            <person name="Pappas-Brown V."/>
            <person name="Paris D.H."/>
            <person name="Patel P."/>
            <person name="Richards A.L."/>
            <person name="Sadzewicz L."/>
            <person name="Sears K."/>
            <person name="Seidman D."/>
            <person name="Sengamalay N."/>
            <person name="Stenos J."/>
            <person name="Tallon L.J."/>
            <person name="Vincent G."/>
            <person name="Fraser C.M."/>
            <person name="Munderloh U."/>
            <person name="Dunning-Hotopp J.C."/>
        </authorList>
    </citation>
    <scope>NUCLEOTIDE SEQUENCE [LARGE SCALE GENOMIC DNA]</scope>
    <source>
        <strain evidence="1 2">NCH-1</strain>
    </source>
</reference>
<sequence length="488" mass="53513">MFYWVLVVNVMHGRSTVSNYGSGYQPVCNRLISELQSENCSYFSFLKSLLSVLEHAVEATEKAQSIVGQSGRVGCRVDAQCLATAQVRLHRVSEEVSTAIQTATASENNEEEISLNFLKQTCNALIRQCFDALYHISNSRRRFNILAEHYTDAFSSISITVLVLVDAITLMRRAHTYVTTGNTVESTAITETRHRIARCMNAACYAIHAVPGSTIRSSVDASGGGCSAPEIREMTCYLLKEAALLSRLIHSREETVNRDCVSYAYFSLENVLRRLLRGLAPSCTDTRFFAAVSQAAMVRASEEYRCFIEGALPSDDDDVIRQHNLSLMLLEASAMVYLVNASCAARVQIAGKPDRCACSVLETLDKVQQALSALKGRKKLCVAQSLGDANLCSFITGLVADARRLIENIDMSALPNPTLHGALLNRTREILSAAGSLCIRLQCAGDPEYRIPEESGFDSNAWNIPSSHLAAISTILSAIFPNLSLRRS</sequence>
<dbReference type="AlphaFoldDB" id="A0A0F3N5J0"/>
<proteinExistence type="predicted"/>
<protein>
    <recommendedName>
        <fullName evidence="3">HGE-14 protein</fullName>
    </recommendedName>
</protein>
<organism evidence="1 2">
    <name type="scientific">Anaplasma phagocytophilum str. NCH-1</name>
    <dbReference type="NCBI Taxonomy" id="1359161"/>
    <lineage>
        <taxon>Bacteria</taxon>
        <taxon>Pseudomonadati</taxon>
        <taxon>Pseudomonadota</taxon>
        <taxon>Alphaproteobacteria</taxon>
        <taxon>Rickettsiales</taxon>
        <taxon>Anaplasmataceae</taxon>
        <taxon>Anaplasma</taxon>
        <taxon>phagocytophilum group</taxon>
    </lineage>
</organism>
<evidence type="ECO:0008006" key="3">
    <source>
        <dbReference type="Google" id="ProtNLM"/>
    </source>
</evidence>
<comment type="caution">
    <text evidence="1">The sequence shown here is derived from an EMBL/GenBank/DDBJ whole genome shotgun (WGS) entry which is preliminary data.</text>
</comment>
<evidence type="ECO:0000313" key="1">
    <source>
        <dbReference type="EMBL" id="KJV63006.1"/>
    </source>
</evidence>
<dbReference type="PATRIC" id="fig|1359161.3.peg.1304"/>
<dbReference type="EMBL" id="LANT01000008">
    <property type="protein sequence ID" value="KJV63006.1"/>
    <property type="molecule type" value="Genomic_DNA"/>
</dbReference>
<gene>
    <name evidence="1" type="ORF">EPHNCH_1156</name>
</gene>
<name>A0A0F3N5J0_ANAPH</name>
<dbReference type="Proteomes" id="UP000033754">
    <property type="component" value="Unassembled WGS sequence"/>
</dbReference>
<accession>A0A0F3N5J0</accession>